<sequence length="235" mass="26168">MRGEGRRAKGEEMTVETKKLTKYYWMGKEKVAALDAVDLKVEEGGFISVVGPSGSGKSTLLTVIGCLDAPTKGEVYLNGTRVDYSDKKSLVLLRRKFLGFVFQTFNLIPAMNAVENVEYPMYFNKELKTKSERRAHARKLLAMVGLEKRLEHLPSELSGGEQQRIAIARALANDPKLILADEPTGNLDSGTGKSILDLLKRLNEEDGKNIVMVTHDLESAKRMGRVIRIMDGRIQ</sequence>
<keyword evidence="2" id="KW-0547">Nucleotide-binding</keyword>
<dbReference type="InterPro" id="IPR015854">
    <property type="entry name" value="ABC_transpr_LolD-like"/>
</dbReference>
<dbReference type="InterPro" id="IPR017871">
    <property type="entry name" value="ABC_transporter-like_CS"/>
</dbReference>
<dbReference type="GO" id="GO:0016887">
    <property type="term" value="F:ATP hydrolysis activity"/>
    <property type="evidence" value="ECO:0007669"/>
    <property type="project" value="InterPro"/>
</dbReference>
<dbReference type="PANTHER" id="PTHR24220">
    <property type="entry name" value="IMPORT ATP-BINDING PROTEIN"/>
    <property type="match status" value="1"/>
</dbReference>
<evidence type="ECO:0000259" key="4">
    <source>
        <dbReference type="PROSITE" id="PS50893"/>
    </source>
</evidence>
<dbReference type="GO" id="GO:0098796">
    <property type="term" value="C:membrane protein complex"/>
    <property type="evidence" value="ECO:0007669"/>
    <property type="project" value="UniProtKB-ARBA"/>
</dbReference>
<gene>
    <name evidence="5" type="ORF">IEMLPNFH_00007</name>
</gene>
<evidence type="ECO:0000256" key="1">
    <source>
        <dbReference type="ARBA" id="ARBA00022448"/>
    </source>
</evidence>
<dbReference type="Gene3D" id="3.40.50.300">
    <property type="entry name" value="P-loop containing nucleotide triphosphate hydrolases"/>
    <property type="match status" value="1"/>
</dbReference>
<organism evidence="5">
    <name type="scientific">Candidatus Methanophaga sp. ANME-1 ERB7</name>
    <dbReference type="NCBI Taxonomy" id="2759913"/>
    <lineage>
        <taxon>Archaea</taxon>
        <taxon>Methanobacteriati</taxon>
        <taxon>Methanobacteriota</taxon>
        <taxon>Stenosarchaea group</taxon>
        <taxon>Methanomicrobia</taxon>
        <taxon>Candidatus Methanophagales</taxon>
        <taxon>Candidatus Methanophagaceae</taxon>
        <taxon>Candidatus Methanophaga</taxon>
    </lineage>
</organism>
<dbReference type="InterPro" id="IPR003593">
    <property type="entry name" value="AAA+_ATPase"/>
</dbReference>
<dbReference type="PANTHER" id="PTHR24220:SF86">
    <property type="entry name" value="ABC TRANSPORTER ABCH.1"/>
    <property type="match status" value="1"/>
</dbReference>
<accession>A0A7G9Z1S2</accession>
<dbReference type="InterPro" id="IPR003439">
    <property type="entry name" value="ABC_transporter-like_ATP-bd"/>
</dbReference>
<keyword evidence="1" id="KW-0813">Transport</keyword>
<dbReference type="FunFam" id="3.40.50.300:FF:000032">
    <property type="entry name" value="Export ABC transporter ATP-binding protein"/>
    <property type="match status" value="1"/>
</dbReference>
<reference evidence="5" key="1">
    <citation type="submission" date="2020-06" db="EMBL/GenBank/DDBJ databases">
        <title>Unique genomic features of the anaerobic methanotrophic archaea.</title>
        <authorList>
            <person name="Chadwick G.L."/>
            <person name="Skennerton C.T."/>
            <person name="Laso-Perez R."/>
            <person name="Leu A.O."/>
            <person name="Speth D.R."/>
            <person name="Yu H."/>
            <person name="Morgan-Lang C."/>
            <person name="Hatzenpichler R."/>
            <person name="Goudeau D."/>
            <person name="Malmstrom R."/>
            <person name="Brazelton W.J."/>
            <person name="Woyke T."/>
            <person name="Hallam S.J."/>
            <person name="Tyson G.W."/>
            <person name="Wegener G."/>
            <person name="Boetius A."/>
            <person name="Orphan V."/>
        </authorList>
    </citation>
    <scope>NUCLEOTIDE SEQUENCE</scope>
</reference>
<dbReference type="GO" id="GO:0005524">
    <property type="term" value="F:ATP binding"/>
    <property type="evidence" value="ECO:0007669"/>
    <property type="project" value="UniProtKB-KW"/>
</dbReference>
<protein>
    <submittedName>
        <fullName evidence="5">Putative ABC transporter ATP-binding protein</fullName>
    </submittedName>
</protein>
<evidence type="ECO:0000256" key="2">
    <source>
        <dbReference type="ARBA" id="ARBA00022741"/>
    </source>
</evidence>
<dbReference type="SMART" id="SM00382">
    <property type="entry name" value="AAA"/>
    <property type="match status" value="1"/>
</dbReference>
<evidence type="ECO:0000313" key="5">
    <source>
        <dbReference type="EMBL" id="QNO54206.1"/>
    </source>
</evidence>
<proteinExistence type="predicted"/>
<feature type="domain" description="ABC transporter" evidence="4">
    <location>
        <begin position="15"/>
        <end position="235"/>
    </location>
</feature>
<dbReference type="PROSITE" id="PS00211">
    <property type="entry name" value="ABC_TRANSPORTER_1"/>
    <property type="match status" value="1"/>
</dbReference>
<dbReference type="InterPro" id="IPR017911">
    <property type="entry name" value="MacB-like_ATP-bd"/>
</dbReference>
<dbReference type="SUPFAM" id="SSF52540">
    <property type="entry name" value="P-loop containing nucleoside triphosphate hydrolases"/>
    <property type="match status" value="1"/>
</dbReference>
<dbReference type="AlphaFoldDB" id="A0A7G9Z1S2"/>
<dbReference type="CDD" id="cd03255">
    <property type="entry name" value="ABC_MJ0796_LolCDE_FtsE"/>
    <property type="match status" value="1"/>
</dbReference>
<dbReference type="InterPro" id="IPR027417">
    <property type="entry name" value="P-loop_NTPase"/>
</dbReference>
<dbReference type="EMBL" id="MT631572">
    <property type="protein sequence ID" value="QNO54206.1"/>
    <property type="molecule type" value="Genomic_DNA"/>
</dbReference>
<dbReference type="GO" id="GO:0022857">
    <property type="term" value="F:transmembrane transporter activity"/>
    <property type="evidence" value="ECO:0007669"/>
    <property type="project" value="TreeGrafter"/>
</dbReference>
<name>A0A7G9Z1S2_9EURY</name>
<keyword evidence="3 5" id="KW-0067">ATP-binding</keyword>
<dbReference type="GO" id="GO:0005886">
    <property type="term" value="C:plasma membrane"/>
    <property type="evidence" value="ECO:0007669"/>
    <property type="project" value="TreeGrafter"/>
</dbReference>
<dbReference type="Pfam" id="PF00005">
    <property type="entry name" value="ABC_tran"/>
    <property type="match status" value="1"/>
</dbReference>
<dbReference type="PROSITE" id="PS50893">
    <property type="entry name" value="ABC_TRANSPORTER_2"/>
    <property type="match status" value="1"/>
</dbReference>
<evidence type="ECO:0000256" key="3">
    <source>
        <dbReference type="ARBA" id="ARBA00022840"/>
    </source>
</evidence>